<dbReference type="SUPFAM" id="SSF143800">
    <property type="entry name" value="L28p-like"/>
    <property type="match status" value="1"/>
</dbReference>
<dbReference type="Gene3D" id="4.10.80.400">
    <property type="match status" value="1"/>
</dbReference>
<evidence type="ECO:0000256" key="1">
    <source>
        <dbReference type="ARBA" id="ARBA00022980"/>
    </source>
</evidence>
<gene>
    <name evidence="3" type="ORF">VE96_C0015G0001</name>
</gene>
<feature type="non-terminal residue" evidence="3">
    <location>
        <position position="28"/>
    </location>
</feature>
<proteinExistence type="predicted"/>
<dbReference type="AlphaFoldDB" id="A0A0G1I151"/>
<reference evidence="3 4" key="1">
    <citation type="journal article" date="2015" name="Nature">
        <title>rRNA introns, odd ribosomes, and small enigmatic genomes across a large radiation of phyla.</title>
        <authorList>
            <person name="Brown C.T."/>
            <person name="Hug L.A."/>
            <person name="Thomas B.C."/>
            <person name="Sharon I."/>
            <person name="Castelle C.J."/>
            <person name="Singh A."/>
            <person name="Wilkins M.J."/>
            <person name="Williams K.H."/>
            <person name="Banfield J.F."/>
        </authorList>
    </citation>
    <scope>NUCLEOTIDE SEQUENCE [LARGE SCALE GENOMIC DNA]</scope>
</reference>
<name>A0A0G1I151_UNCK3</name>
<comment type="caution">
    <text evidence="3">The sequence shown here is derived from an EMBL/GenBank/DDBJ whole genome shotgun (WGS) entry which is preliminary data.</text>
</comment>
<evidence type="ECO:0000256" key="2">
    <source>
        <dbReference type="ARBA" id="ARBA00023274"/>
    </source>
</evidence>
<dbReference type="Proteomes" id="UP000034752">
    <property type="component" value="Unassembled WGS sequence"/>
</dbReference>
<dbReference type="GO" id="GO:1990904">
    <property type="term" value="C:ribonucleoprotein complex"/>
    <property type="evidence" value="ECO:0007669"/>
    <property type="project" value="UniProtKB-KW"/>
</dbReference>
<sequence>MKKDTHPTYYPKAKVTCACGNTFETGST</sequence>
<dbReference type="GO" id="GO:0006412">
    <property type="term" value="P:translation"/>
    <property type="evidence" value="ECO:0007669"/>
    <property type="project" value="InterPro"/>
</dbReference>
<accession>A0A0G1I151</accession>
<evidence type="ECO:0000313" key="3">
    <source>
        <dbReference type="EMBL" id="KKT52568.1"/>
    </source>
</evidence>
<dbReference type="PATRIC" id="fig|1620410.3.peg.261"/>
<protein>
    <submittedName>
        <fullName evidence="3">50S ribosomal protein L31</fullName>
    </submittedName>
</protein>
<organism evidence="3 4">
    <name type="scientific">candidate division Kazan bacterium GW2011_GWA1_44_22</name>
    <dbReference type="NCBI Taxonomy" id="1620410"/>
    <lineage>
        <taxon>Bacteria</taxon>
        <taxon>Bacteria division Kazan-3B-28</taxon>
    </lineage>
</organism>
<evidence type="ECO:0000313" key="4">
    <source>
        <dbReference type="Proteomes" id="UP000034752"/>
    </source>
</evidence>
<dbReference type="InterPro" id="IPR002150">
    <property type="entry name" value="Ribosomal_bL31"/>
</dbReference>
<keyword evidence="1 3" id="KW-0689">Ribosomal protein</keyword>
<dbReference type="InterPro" id="IPR034704">
    <property type="entry name" value="Ribosomal_bL28/bL31-like_sf"/>
</dbReference>
<dbReference type="Pfam" id="PF01197">
    <property type="entry name" value="Ribosomal_L31"/>
    <property type="match status" value="1"/>
</dbReference>
<dbReference type="GO" id="GO:0003735">
    <property type="term" value="F:structural constituent of ribosome"/>
    <property type="evidence" value="ECO:0007669"/>
    <property type="project" value="InterPro"/>
</dbReference>
<dbReference type="GO" id="GO:0005840">
    <property type="term" value="C:ribosome"/>
    <property type="evidence" value="ECO:0007669"/>
    <property type="project" value="UniProtKB-KW"/>
</dbReference>
<keyword evidence="2" id="KW-0687">Ribonucleoprotein</keyword>
<dbReference type="EMBL" id="LCIJ01000015">
    <property type="protein sequence ID" value="KKT52568.1"/>
    <property type="molecule type" value="Genomic_DNA"/>
</dbReference>